<dbReference type="InterPro" id="IPR001841">
    <property type="entry name" value="Znf_RING"/>
</dbReference>
<keyword evidence="10" id="KW-1185">Reference proteome</keyword>
<organism evidence="9 10">
    <name type="scientific">Potamilus streckersoni</name>
    <dbReference type="NCBI Taxonomy" id="2493646"/>
    <lineage>
        <taxon>Eukaryota</taxon>
        <taxon>Metazoa</taxon>
        <taxon>Spiralia</taxon>
        <taxon>Lophotrochozoa</taxon>
        <taxon>Mollusca</taxon>
        <taxon>Bivalvia</taxon>
        <taxon>Autobranchia</taxon>
        <taxon>Heteroconchia</taxon>
        <taxon>Palaeoheterodonta</taxon>
        <taxon>Unionida</taxon>
        <taxon>Unionoidea</taxon>
        <taxon>Unionidae</taxon>
        <taxon>Ambleminae</taxon>
        <taxon>Lampsilini</taxon>
        <taxon>Potamilus</taxon>
    </lineage>
</organism>
<dbReference type="Gene3D" id="1.10.1170.10">
    <property type="entry name" value="Inhibitor Of Apoptosis Protein (2mihbC-IAP-1), Chain A"/>
    <property type="match status" value="1"/>
</dbReference>
<dbReference type="Proteomes" id="UP001195483">
    <property type="component" value="Unassembled WGS sequence"/>
</dbReference>
<keyword evidence="2" id="KW-0053">Apoptosis</keyword>
<dbReference type="InterPro" id="IPR001370">
    <property type="entry name" value="BIR_rpt"/>
</dbReference>
<evidence type="ECO:0000259" key="8">
    <source>
        <dbReference type="PROSITE" id="PS50089"/>
    </source>
</evidence>
<dbReference type="GO" id="GO:0005737">
    <property type="term" value="C:cytoplasm"/>
    <property type="evidence" value="ECO:0007669"/>
    <property type="project" value="TreeGrafter"/>
</dbReference>
<dbReference type="GO" id="GO:0008270">
    <property type="term" value="F:zinc ion binding"/>
    <property type="evidence" value="ECO:0007669"/>
    <property type="project" value="UniProtKB-KW"/>
</dbReference>
<feature type="compositionally biased region" description="Polar residues" evidence="7">
    <location>
        <begin position="190"/>
        <end position="208"/>
    </location>
</feature>
<dbReference type="CDD" id="cd00022">
    <property type="entry name" value="BIR"/>
    <property type="match status" value="1"/>
</dbReference>
<dbReference type="GO" id="GO:0005634">
    <property type="term" value="C:nucleus"/>
    <property type="evidence" value="ECO:0007669"/>
    <property type="project" value="TreeGrafter"/>
</dbReference>
<dbReference type="PROSITE" id="PS01282">
    <property type="entry name" value="BIR_REPEAT_1"/>
    <property type="match status" value="1"/>
</dbReference>
<evidence type="ECO:0000256" key="5">
    <source>
        <dbReference type="ARBA" id="ARBA00022833"/>
    </source>
</evidence>
<dbReference type="Pfam" id="PF13920">
    <property type="entry name" value="zf-C3HC4_3"/>
    <property type="match status" value="1"/>
</dbReference>
<dbReference type="EMBL" id="JAEAOA010000064">
    <property type="protein sequence ID" value="KAK3577842.1"/>
    <property type="molecule type" value="Genomic_DNA"/>
</dbReference>
<dbReference type="AlphaFoldDB" id="A0AAE0RQM0"/>
<dbReference type="FunFam" id="1.10.1170.10:FF:000002">
    <property type="entry name" value="Baculoviral IAP repeat containing 7"/>
    <property type="match status" value="1"/>
</dbReference>
<reference evidence="9" key="1">
    <citation type="journal article" date="2021" name="Genome Biol. Evol.">
        <title>A High-Quality Reference Genome for a Parasitic Bivalve with Doubly Uniparental Inheritance (Bivalvia: Unionida).</title>
        <authorList>
            <person name="Smith C.H."/>
        </authorList>
    </citation>
    <scope>NUCLEOTIDE SEQUENCE</scope>
    <source>
        <strain evidence="9">CHS0354</strain>
    </source>
</reference>
<feature type="domain" description="RING-type" evidence="8">
    <location>
        <begin position="310"/>
        <end position="344"/>
    </location>
</feature>
<dbReference type="PROSITE" id="PS50143">
    <property type="entry name" value="BIR_REPEAT_2"/>
    <property type="match status" value="1"/>
</dbReference>
<evidence type="ECO:0000256" key="7">
    <source>
        <dbReference type="SAM" id="MobiDB-lite"/>
    </source>
</evidence>
<dbReference type="PANTHER" id="PTHR10044">
    <property type="entry name" value="INHIBITOR OF APOPTOSIS"/>
    <property type="match status" value="1"/>
</dbReference>
<dbReference type="GO" id="GO:0051726">
    <property type="term" value="P:regulation of cell cycle"/>
    <property type="evidence" value="ECO:0007669"/>
    <property type="project" value="TreeGrafter"/>
</dbReference>
<evidence type="ECO:0000256" key="1">
    <source>
        <dbReference type="ARBA" id="ARBA00006672"/>
    </source>
</evidence>
<evidence type="ECO:0000256" key="3">
    <source>
        <dbReference type="ARBA" id="ARBA00022723"/>
    </source>
</evidence>
<dbReference type="Pfam" id="PF00653">
    <property type="entry name" value="BIR"/>
    <property type="match status" value="1"/>
</dbReference>
<dbReference type="InterPro" id="IPR050784">
    <property type="entry name" value="IAP"/>
</dbReference>
<comment type="caution">
    <text evidence="9">The sequence shown here is derived from an EMBL/GenBank/DDBJ whole genome shotgun (WGS) entry which is preliminary data.</text>
</comment>
<evidence type="ECO:0000256" key="4">
    <source>
        <dbReference type="ARBA" id="ARBA00022771"/>
    </source>
</evidence>
<reference evidence="9" key="2">
    <citation type="journal article" date="2021" name="Genome Biol. Evol.">
        <title>Developing a high-quality reference genome for a parasitic bivalve with doubly uniparental inheritance (Bivalvia: Unionida).</title>
        <authorList>
            <person name="Smith C.H."/>
        </authorList>
    </citation>
    <scope>NUCLEOTIDE SEQUENCE</scope>
    <source>
        <strain evidence="9">CHS0354</strain>
        <tissue evidence="9">Mantle</tissue>
    </source>
</reference>
<keyword evidence="4 6" id="KW-0863">Zinc-finger</keyword>
<evidence type="ECO:0000313" key="9">
    <source>
        <dbReference type="EMBL" id="KAK3577842.1"/>
    </source>
</evidence>
<dbReference type="SUPFAM" id="SSF57924">
    <property type="entry name" value="Inhibitor of apoptosis (IAP) repeat"/>
    <property type="match status" value="1"/>
</dbReference>
<accession>A0AAE0RQM0</accession>
<sequence>MSGVLEMLYSSVEWGILRTDLGTTQHSVVSRKKVIILADHFVRFPNSRNQCEEILCLSIQQLLRFGGATAGNSFPDFTASDHIRSPQYLAYAVRLSTFTKWPPSMTQKPEQIAQAGFYYTGLQDVVRCFACDGGLKNWDPEDDPWIEHARWFPQCPFVRKVKGREFIDIVRRMTEESDEEEDVVVHSTFQRNNPTANHPDSQHFSVGNDTDEPSQLDTDAAQIVIQTGYSRSAVALAIDLLISKGKSDYTAHDIMDVILEKEDSGEILPTDSDFKMPRSPSQSFRSIPSENQDTETILKENKALKTIVTCIKCKTEARNTLFLPCSHHCLCQICAEKCSLCPMCYKIIKQKIKTFMI</sequence>
<feature type="region of interest" description="Disordered" evidence="7">
    <location>
        <begin position="190"/>
        <end position="213"/>
    </location>
</feature>
<evidence type="ECO:0000256" key="6">
    <source>
        <dbReference type="PROSITE-ProRule" id="PRU00175"/>
    </source>
</evidence>
<dbReference type="GO" id="GO:0043066">
    <property type="term" value="P:negative regulation of apoptotic process"/>
    <property type="evidence" value="ECO:0007669"/>
    <property type="project" value="TreeGrafter"/>
</dbReference>
<dbReference type="SMART" id="SM00238">
    <property type="entry name" value="BIR"/>
    <property type="match status" value="1"/>
</dbReference>
<dbReference type="GO" id="GO:0043027">
    <property type="term" value="F:cysteine-type endopeptidase inhibitor activity involved in apoptotic process"/>
    <property type="evidence" value="ECO:0007669"/>
    <property type="project" value="TreeGrafter"/>
</dbReference>
<evidence type="ECO:0000256" key="2">
    <source>
        <dbReference type="ARBA" id="ARBA00022703"/>
    </source>
</evidence>
<reference evidence="9" key="3">
    <citation type="submission" date="2023-05" db="EMBL/GenBank/DDBJ databases">
        <authorList>
            <person name="Smith C.H."/>
        </authorList>
    </citation>
    <scope>NUCLEOTIDE SEQUENCE</scope>
    <source>
        <strain evidence="9">CHS0354</strain>
        <tissue evidence="9">Mantle</tissue>
    </source>
</reference>
<name>A0AAE0RQM0_9BIVA</name>
<dbReference type="Gene3D" id="3.30.40.10">
    <property type="entry name" value="Zinc/RING finger domain, C3HC4 (zinc finger)"/>
    <property type="match status" value="1"/>
</dbReference>
<keyword evidence="3" id="KW-0479">Metal-binding</keyword>
<dbReference type="GO" id="GO:0006915">
    <property type="term" value="P:apoptotic process"/>
    <property type="evidence" value="ECO:0007669"/>
    <property type="project" value="UniProtKB-KW"/>
</dbReference>
<dbReference type="InterPro" id="IPR013083">
    <property type="entry name" value="Znf_RING/FYVE/PHD"/>
</dbReference>
<comment type="similarity">
    <text evidence="1">Belongs to the IAP family.</text>
</comment>
<dbReference type="PROSITE" id="PS50089">
    <property type="entry name" value="ZF_RING_2"/>
    <property type="match status" value="1"/>
</dbReference>
<dbReference type="PANTHER" id="PTHR10044:SF139">
    <property type="entry name" value="DEATH-ASSOCIATED INHIBITOR OF APOPTOSIS 2"/>
    <property type="match status" value="1"/>
</dbReference>
<protein>
    <recommendedName>
        <fullName evidence="8">RING-type domain-containing protein</fullName>
    </recommendedName>
</protein>
<dbReference type="FunFam" id="1.10.1170.10:FF:000003">
    <property type="entry name" value="E3 ubiquitin-protein ligase XIAP"/>
    <property type="match status" value="1"/>
</dbReference>
<gene>
    <name evidence="9" type="ORF">CHS0354_000240</name>
</gene>
<keyword evidence="5" id="KW-0862">Zinc</keyword>
<evidence type="ECO:0000313" key="10">
    <source>
        <dbReference type="Proteomes" id="UP001195483"/>
    </source>
</evidence>
<proteinExistence type="inferred from homology"/>